<name>A0ABU6HCI2_9RHOB</name>
<dbReference type="InterPro" id="IPR003085">
    <property type="entry name" value="AcuC"/>
</dbReference>
<accession>A0ABU6HCI2</accession>
<dbReference type="Proteomes" id="UP001348149">
    <property type="component" value="Unassembled WGS sequence"/>
</dbReference>
<dbReference type="CDD" id="cd09994">
    <property type="entry name" value="HDAC_AcuC_like"/>
    <property type="match status" value="1"/>
</dbReference>
<dbReference type="Pfam" id="PF00850">
    <property type="entry name" value="Hist_deacetyl"/>
    <property type="match status" value="1"/>
</dbReference>
<dbReference type="InterPro" id="IPR000286">
    <property type="entry name" value="HDACs"/>
</dbReference>
<evidence type="ECO:0000256" key="2">
    <source>
        <dbReference type="ARBA" id="ARBA00005947"/>
    </source>
</evidence>
<evidence type="ECO:0000259" key="5">
    <source>
        <dbReference type="Pfam" id="PF00850"/>
    </source>
</evidence>
<feature type="domain" description="Histone deacetylase" evidence="5">
    <location>
        <begin position="20"/>
        <end position="302"/>
    </location>
</feature>
<dbReference type="PRINTS" id="PR01270">
    <property type="entry name" value="HDASUPER"/>
</dbReference>
<keyword evidence="7" id="KW-1185">Reference proteome</keyword>
<dbReference type="InterPro" id="IPR023696">
    <property type="entry name" value="Ureohydrolase_dom_sf"/>
</dbReference>
<dbReference type="RefSeq" id="WP_326295789.1">
    <property type="nucleotide sequence ID" value="NZ_JAYLLH010000002.1"/>
</dbReference>
<organism evidence="6 7">
    <name type="scientific">Mesobacterium hydrothermale</name>
    <dbReference type="NCBI Taxonomy" id="3111907"/>
    <lineage>
        <taxon>Bacteria</taxon>
        <taxon>Pseudomonadati</taxon>
        <taxon>Pseudomonadota</taxon>
        <taxon>Alphaproteobacteria</taxon>
        <taxon>Rhodobacterales</taxon>
        <taxon>Roseobacteraceae</taxon>
        <taxon>Mesobacterium</taxon>
    </lineage>
</organism>
<gene>
    <name evidence="6" type="ORF">VK792_02605</name>
</gene>
<reference evidence="6 7" key="1">
    <citation type="submission" date="2024-01" db="EMBL/GenBank/DDBJ databases">
        <title>Mesobacterium rodlantinim sp. nov., isolated from shallow sea hydrothermal systems off Kueishantao Island.</title>
        <authorList>
            <person name="Su Z."/>
            <person name="Tang K."/>
        </authorList>
    </citation>
    <scope>NUCLEOTIDE SEQUENCE [LARGE SCALE GENOMIC DNA]</scope>
    <source>
        <strain evidence="6 7">TK19101</strain>
    </source>
</reference>
<comment type="similarity">
    <text evidence="2">Belongs to the histone deacetylase family.</text>
</comment>
<evidence type="ECO:0000256" key="4">
    <source>
        <dbReference type="ARBA" id="ARBA00022627"/>
    </source>
</evidence>
<dbReference type="InterPro" id="IPR037138">
    <property type="entry name" value="His_deacetylse_dom_sf"/>
</dbReference>
<dbReference type="PANTHER" id="PTHR10625:SF10">
    <property type="entry name" value="HISTONE DEACETYLASE HDAC1"/>
    <property type="match status" value="1"/>
</dbReference>
<keyword evidence="4" id="KW-0006">Acetoin catabolism</keyword>
<dbReference type="SUPFAM" id="SSF52768">
    <property type="entry name" value="Arginase/deacetylase"/>
    <property type="match status" value="1"/>
</dbReference>
<dbReference type="Gene3D" id="3.40.800.20">
    <property type="entry name" value="Histone deacetylase domain"/>
    <property type="match status" value="1"/>
</dbReference>
<comment type="caution">
    <text evidence="6">The sequence shown here is derived from an EMBL/GenBank/DDBJ whole genome shotgun (WGS) entry which is preliminary data.</text>
</comment>
<evidence type="ECO:0000256" key="3">
    <source>
        <dbReference type="ARBA" id="ARBA00020218"/>
    </source>
</evidence>
<evidence type="ECO:0000256" key="1">
    <source>
        <dbReference type="ARBA" id="ARBA00005101"/>
    </source>
</evidence>
<dbReference type="InterPro" id="IPR023801">
    <property type="entry name" value="His_deacetylse_dom"/>
</dbReference>
<sequence length="366" mass="39908">MTPEFVSSPIYRETGYRGNHPLAIQRIGSVLTLCEQLGWLPHPGYLDSPAATREQLLQFHDAAYLDALIAADARGKAHPQERETYALGTLENPIFPGLYQRAATSVGGSILAAERAAQRRTVYHPSGGTHHALHNRASGFCFFNDPVFAVLTLLQQGKQRVLYVDLDAHHGDGVEAAFAGDERVFLISTHEANRWPFTGLVEDRAGGNARNLPVPRNLNDTEMDRIMAEAVLPLARRFAPDAVVITCGADPLLGDPLSSLELSNTCLWDAVMALVGLVPSAVVLGGGGYNPWTVARCWTGLWGRIAGLTIPDRLPPASVAYLQSLTSDLVDDEDDMLPWWHETLADPRNDGPVRPEIDTLIRTVLA</sequence>
<evidence type="ECO:0000313" key="6">
    <source>
        <dbReference type="EMBL" id="MEC3860164.1"/>
    </source>
</evidence>
<evidence type="ECO:0000313" key="7">
    <source>
        <dbReference type="Proteomes" id="UP001348149"/>
    </source>
</evidence>
<protein>
    <recommendedName>
        <fullName evidence="3">Acetoin utilization protein AcuC</fullName>
    </recommendedName>
</protein>
<dbReference type="PANTHER" id="PTHR10625">
    <property type="entry name" value="HISTONE DEACETYLASE HDAC1-RELATED"/>
    <property type="match status" value="1"/>
</dbReference>
<dbReference type="EMBL" id="JAYLLH010000002">
    <property type="protein sequence ID" value="MEC3860164.1"/>
    <property type="molecule type" value="Genomic_DNA"/>
</dbReference>
<proteinExistence type="inferred from homology"/>
<comment type="pathway">
    <text evidence="1">Ketone degradation; acetoin degradation.</text>
</comment>